<feature type="non-terminal residue" evidence="1">
    <location>
        <position position="1"/>
    </location>
</feature>
<evidence type="ECO:0000313" key="2">
    <source>
        <dbReference type="Proteomes" id="UP000265520"/>
    </source>
</evidence>
<dbReference type="Proteomes" id="UP000265520">
    <property type="component" value="Unassembled WGS sequence"/>
</dbReference>
<sequence length="128" mass="14420">EVVADADPDHDGEELCVADFQQDEPNQEGSPQKKLEGTHQSWCIFKDQDPAEFPGGPKDKSVLALYGGHIARYLRQFDTVVADEEWFLSKMVVTGLAVLEKTGYQNLDPCLISAFVERWNEETSSFHM</sequence>
<keyword evidence="2" id="KW-1185">Reference proteome</keyword>
<evidence type="ECO:0000313" key="1">
    <source>
        <dbReference type="EMBL" id="MCI25483.1"/>
    </source>
</evidence>
<comment type="caution">
    <text evidence="1">The sequence shown here is derived from an EMBL/GenBank/DDBJ whole genome shotgun (WGS) entry which is preliminary data.</text>
</comment>
<reference evidence="1 2" key="1">
    <citation type="journal article" date="2018" name="Front. Plant Sci.">
        <title>Red Clover (Trifolium pratense) and Zigzag Clover (T. medium) - A Picture of Genomic Similarities and Differences.</title>
        <authorList>
            <person name="Dluhosova J."/>
            <person name="Istvanek J."/>
            <person name="Nedelnik J."/>
            <person name="Repkova J."/>
        </authorList>
    </citation>
    <scope>NUCLEOTIDE SEQUENCE [LARGE SCALE GENOMIC DNA]</scope>
    <source>
        <strain evidence="2">cv. 10/8</strain>
        <tissue evidence="1">Leaf</tissue>
    </source>
</reference>
<organism evidence="1 2">
    <name type="scientific">Trifolium medium</name>
    <dbReference type="NCBI Taxonomy" id="97028"/>
    <lineage>
        <taxon>Eukaryota</taxon>
        <taxon>Viridiplantae</taxon>
        <taxon>Streptophyta</taxon>
        <taxon>Embryophyta</taxon>
        <taxon>Tracheophyta</taxon>
        <taxon>Spermatophyta</taxon>
        <taxon>Magnoliopsida</taxon>
        <taxon>eudicotyledons</taxon>
        <taxon>Gunneridae</taxon>
        <taxon>Pentapetalae</taxon>
        <taxon>rosids</taxon>
        <taxon>fabids</taxon>
        <taxon>Fabales</taxon>
        <taxon>Fabaceae</taxon>
        <taxon>Papilionoideae</taxon>
        <taxon>50 kb inversion clade</taxon>
        <taxon>NPAAA clade</taxon>
        <taxon>Hologalegina</taxon>
        <taxon>IRL clade</taxon>
        <taxon>Trifolieae</taxon>
        <taxon>Trifolium</taxon>
    </lineage>
</organism>
<dbReference type="AlphaFoldDB" id="A0A392QM52"/>
<proteinExistence type="predicted"/>
<name>A0A392QM52_9FABA</name>
<dbReference type="EMBL" id="LXQA010147447">
    <property type="protein sequence ID" value="MCI25483.1"/>
    <property type="molecule type" value="Genomic_DNA"/>
</dbReference>
<accession>A0A392QM52</accession>
<protein>
    <submittedName>
        <fullName evidence="1">Serine/threonine-protein phosphatase 7 long form-like protein</fullName>
    </submittedName>
</protein>